<gene>
    <name evidence="1" type="ordered locus">DMR_10160</name>
</gene>
<accession>C4XKW8</accession>
<dbReference type="EMBL" id="AP010904">
    <property type="protein sequence ID" value="BAH74507.1"/>
    <property type="molecule type" value="Genomic_DNA"/>
</dbReference>
<organism evidence="1 2">
    <name type="scientific">Solidesulfovibrio magneticus (strain ATCC 700980 / DSM 13731 / RS-1)</name>
    <name type="common">Desulfovibrio magneticus</name>
    <dbReference type="NCBI Taxonomy" id="573370"/>
    <lineage>
        <taxon>Bacteria</taxon>
        <taxon>Pseudomonadati</taxon>
        <taxon>Thermodesulfobacteriota</taxon>
        <taxon>Desulfovibrionia</taxon>
        <taxon>Desulfovibrionales</taxon>
        <taxon>Desulfovibrionaceae</taxon>
        <taxon>Solidesulfovibrio</taxon>
    </lineage>
</organism>
<dbReference type="STRING" id="573370.DMR_10160"/>
<proteinExistence type="predicted"/>
<sequence length="103" mass="11802">MAGSCHWRGGRFARPPFFICLGPVLYNKLDRWISSKVAMFWGARWQEAAILKIVLFLKFEPLEHNQRYPSKIKLYFITTEFAVNTLGDASIASPFSFIGQNDA</sequence>
<dbReference type="KEGG" id="dma:DMR_10160"/>
<dbReference type="HOGENOM" id="CLU_2259236_0_0_7"/>
<name>C4XKW8_SOLM1</name>
<reference evidence="1 2" key="1">
    <citation type="journal article" date="2009" name="Genome Res.">
        <title>Whole genome sequence of Desulfovibrio magneticus strain RS-1 revealed common gene clusters in magnetotactic bacteria.</title>
        <authorList>
            <person name="Nakazawa H."/>
            <person name="Arakaki A."/>
            <person name="Narita-Yamada S."/>
            <person name="Yashiro I."/>
            <person name="Jinno K."/>
            <person name="Aoki N."/>
            <person name="Tsuruyama A."/>
            <person name="Okamura Y."/>
            <person name="Tanikawa S."/>
            <person name="Fujita N."/>
            <person name="Takeyama H."/>
            <person name="Matsunaga T."/>
        </authorList>
    </citation>
    <scope>NUCLEOTIDE SEQUENCE [LARGE SCALE GENOMIC DNA]</scope>
    <source>
        <strain evidence="2">ATCC 700980 / DSM 13731 / RS-1</strain>
    </source>
</reference>
<dbReference type="RefSeq" id="WP_012750578.1">
    <property type="nucleotide sequence ID" value="NC_012796.1"/>
</dbReference>
<dbReference type="AlphaFoldDB" id="C4XKW8"/>
<keyword evidence="2" id="KW-1185">Reference proteome</keyword>
<evidence type="ECO:0000313" key="1">
    <source>
        <dbReference type="EMBL" id="BAH74507.1"/>
    </source>
</evidence>
<evidence type="ECO:0000313" key="2">
    <source>
        <dbReference type="Proteomes" id="UP000009071"/>
    </source>
</evidence>
<protein>
    <submittedName>
        <fullName evidence="1">Uncharacterized protein</fullName>
    </submittedName>
</protein>
<dbReference type="Proteomes" id="UP000009071">
    <property type="component" value="Chromosome"/>
</dbReference>